<organism evidence="3">
    <name type="scientific">marine sediment metagenome</name>
    <dbReference type="NCBI Taxonomy" id="412755"/>
    <lineage>
        <taxon>unclassified sequences</taxon>
        <taxon>metagenomes</taxon>
        <taxon>ecological metagenomes</taxon>
    </lineage>
</organism>
<dbReference type="SUPFAM" id="SSF64307">
    <property type="entry name" value="SirA-like"/>
    <property type="match status" value="1"/>
</dbReference>
<proteinExistence type="inferred from homology"/>
<protein>
    <recommendedName>
        <fullName evidence="2">UPF0033 domain-containing protein</fullName>
    </recommendedName>
</protein>
<dbReference type="Pfam" id="PF01206">
    <property type="entry name" value="TusA"/>
    <property type="match status" value="1"/>
</dbReference>
<dbReference type="EMBL" id="LAZR01026150">
    <property type="protein sequence ID" value="KKL69634.1"/>
    <property type="molecule type" value="Genomic_DNA"/>
</dbReference>
<evidence type="ECO:0000313" key="3">
    <source>
        <dbReference type="EMBL" id="KKL69634.1"/>
    </source>
</evidence>
<comment type="caution">
    <text evidence="3">The sequence shown here is derived from an EMBL/GenBank/DDBJ whole genome shotgun (WGS) entry which is preliminary data.</text>
</comment>
<dbReference type="AlphaFoldDB" id="A0A0F9E6L8"/>
<dbReference type="PANTHER" id="PTHR33279">
    <property type="entry name" value="SULFUR CARRIER PROTEIN YEDF-RELATED"/>
    <property type="match status" value="1"/>
</dbReference>
<dbReference type="CDD" id="cd00291">
    <property type="entry name" value="SirA_YedF_YeeD"/>
    <property type="match status" value="1"/>
</dbReference>
<dbReference type="InterPro" id="IPR001455">
    <property type="entry name" value="TusA-like"/>
</dbReference>
<accession>A0A0F9E6L8</accession>
<reference evidence="3" key="1">
    <citation type="journal article" date="2015" name="Nature">
        <title>Complex archaea that bridge the gap between prokaryotes and eukaryotes.</title>
        <authorList>
            <person name="Spang A."/>
            <person name="Saw J.H."/>
            <person name="Jorgensen S.L."/>
            <person name="Zaremba-Niedzwiedzka K."/>
            <person name="Martijn J."/>
            <person name="Lind A.E."/>
            <person name="van Eijk R."/>
            <person name="Schleper C."/>
            <person name="Guy L."/>
            <person name="Ettema T.J."/>
        </authorList>
    </citation>
    <scope>NUCLEOTIDE SEQUENCE</scope>
</reference>
<name>A0A0F9E6L8_9ZZZZ</name>
<sequence length="75" mass="8379">MAISNKLDCSGLVCPMPVAKTKRILLEMNSGDILEVSGDFAEAGENIHRYVGRTEDKILEFKTEGENFYLKIEKA</sequence>
<dbReference type="InterPro" id="IPR036868">
    <property type="entry name" value="TusA-like_sf"/>
</dbReference>
<dbReference type="Gene3D" id="3.30.110.40">
    <property type="entry name" value="TusA-like domain"/>
    <property type="match status" value="1"/>
</dbReference>
<comment type="similarity">
    <text evidence="1">Belongs to the sulfur carrier protein TusA family.</text>
</comment>
<evidence type="ECO:0000259" key="2">
    <source>
        <dbReference type="Pfam" id="PF01206"/>
    </source>
</evidence>
<evidence type="ECO:0000256" key="1">
    <source>
        <dbReference type="ARBA" id="ARBA00008984"/>
    </source>
</evidence>
<dbReference type="PANTHER" id="PTHR33279:SF6">
    <property type="entry name" value="SULFUR CARRIER PROTEIN YEDF-RELATED"/>
    <property type="match status" value="1"/>
</dbReference>
<gene>
    <name evidence="3" type="ORF">LCGC14_2112930</name>
</gene>
<feature type="domain" description="UPF0033" evidence="2">
    <location>
        <begin position="6"/>
        <end position="74"/>
    </location>
</feature>